<proteinExistence type="predicted"/>
<sequence length="418" mass="47420">MDTSLAISCQAAMASKSSALLARAPYTNDTVTITRTHAPAHGELPSELIGQILRYHSEDKATISICALVCRVWHIEASRLRMSKKELVRYQDQLDEFFELLKPPYSGLRVLPIESLTIRSKESKADFDVMDNFLHWRTSDGLPLSAVLTSILKLTFDSVRMGELTSAGLHTLTNFERVTALELDWVTFPYSHTLLLPIIALKSLELATLRGCRVGTVTREATFTPTHERLKALVLKDASRDVLTVFATGIRYKKGLRALHLAFINYRVPIDVIHESQLLLKTAGPSLDELKVEITANGTFYLETEKQAFLDMLRLPHNPNLRHIILDIVAEWLILPFVKGLTMDTVQDLVFTLDCGIISPDKQTYWAELDHLLASSQFEQLKALRFFLFRRLDNRFVDELHRLLPRFSSRGEITEAAF</sequence>
<evidence type="ECO:0008006" key="3">
    <source>
        <dbReference type="Google" id="ProtNLM"/>
    </source>
</evidence>
<evidence type="ECO:0000313" key="2">
    <source>
        <dbReference type="Proteomes" id="UP000320762"/>
    </source>
</evidence>
<dbReference type="STRING" id="97359.A0A550C2F8"/>
<keyword evidence="2" id="KW-1185">Reference proteome</keyword>
<name>A0A550C2F8_9AGAR</name>
<protein>
    <recommendedName>
        <fullName evidence="3">F-box domain-containing protein</fullName>
    </recommendedName>
</protein>
<accession>A0A550C2F8</accession>
<organism evidence="1 2">
    <name type="scientific">Schizophyllum amplum</name>
    <dbReference type="NCBI Taxonomy" id="97359"/>
    <lineage>
        <taxon>Eukaryota</taxon>
        <taxon>Fungi</taxon>
        <taxon>Dikarya</taxon>
        <taxon>Basidiomycota</taxon>
        <taxon>Agaricomycotina</taxon>
        <taxon>Agaricomycetes</taxon>
        <taxon>Agaricomycetidae</taxon>
        <taxon>Agaricales</taxon>
        <taxon>Schizophyllaceae</taxon>
        <taxon>Schizophyllum</taxon>
    </lineage>
</organism>
<evidence type="ECO:0000313" key="1">
    <source>
        <dbReference type="EMBL" id="TRM58906.1"/>
    </source>
</evidence>
<dbReference type="OrthoDB" id="2788229at2759"/>
<gene>
    <name evidence="1" type="ORF">BD626DRAFT_510076</name>
</gene>
<reference evidence="1 2" key="1">
    <citation type="journal article" date="2019" name="New Phytol.">
        <title>Comparative genomics reveals unique wood-decay strategies and fruiting body development in the Schizophyllaceae.</title>
        <authorList>
            <person name="Almasi E."/>
            <person name="Sahu N."/>
            <person name="Krizsan K."/>
            <person name="Balint B."/>
            <person name="Kovacs G.M."/>
            <person name="Kiss B."/>
            <person name="Cseklye J."/>
            <person name="Drula E."/>
            <person name="Henrissat B."/>
            <person name="Nagy I."/>
            <person name="Chovatia M."/>
            <person name="Adam C."/>
            <person name="LaButti K."/>
            <person name="Lipzen A."/>
            <person name="Riley R."/>
            <person name="Grigoriev I.V."/>
            <person name="Nagy L.G."/>
        </authorList>
    </citation>
    <scope>NUCLEOTIDE SEQUENCE [LARGE SCALE GENOMIC DNA]</scope>
    <source>
        <strain evidence="1 2">NL-1724</strain>
    </source>
</reference>
<comment type="caution">
    <text evidence="1">The sequence shown here is derived from an EMBL/GenBank/DDBJ whole genome shotgun (WGS) entry which is preliminary data.</text>
</comment>
<dbReference type="AlphaFoldDB" id="A0A550C2F8"/>
<dbReference type="EMBL" id="VDMD01000032">
    <property type="protein sequence ID" value="TRM58906.1"/>
    <property type="molecule type" value="Genomic_DNA"/>
</dbReference>
<dbReference type="Proteomes" id="UP000320762">
    <property type="component" value="Unassembled WGS sequence"/>
</dbReference>